<sequence length="98" mass="11114">MGQTTQRLLALLAITSLVQPGISRFAALDSALNFDTVIPVSDVFFDQWNKKANRDPSLAFKRLRRQPSDLTSSNEVVNDLASRRWGHRKLQRYPVVDS</sequence>
<feature type="chain" id="PRO_5007303075" evidence="1">
    <location>
        <begin position="24"/>
        <end position="98"/>
    </location>
</feature>
<protein>
    <submittedName>
        <fullName evidence="2">Right parietal ganglion peptide</fullName>
    </submittedName>
</protein>
<evidence type="ECO:0000313" key="2">
    <source>
        <dbReference type="EMBL" id="BAU68149.1"/>
    </source>
</evidence>
<dbReference type="AlphaFoldDB" id="A0A140KFM2"/>
<feature type="signal peptide" evidence="1">
    <location>
        <begin position="1"/>
        <end position="23"/>
    </location>
</feature>
<keyword evidence="1" id="KW-0732">Signal</keyword>
<evidence type="ECO:0000256" key="1">
    <source>
        <dbReference type="SAM" id="SignalP"/>
    </source>
</evidence>
<accession>A0A140KFM2</accession>
<proteinExistence type="evidence at transcript level"/>
<reference evidence="2" key="1">
    <citation type="submission" date="2016-02" db="EMBL/GenBank/DDBJ databases">
        <title>Differential regulation of mRNA abundance in a polyploid neuron of the terrestrial slug Limax.</title>
        <authorList>
            <person name="Matsuo R."/>
        </authorList>
    </citation>
    <scope>NUCLEOTIDE SEQUENCE</scope>
</reference>
<dbReference type="EMBL" id="LC126441">
    <property type="protein sequence ID" value="BAU68149.1"/>
    <property type="molecule type" value="mRNA"/>
</dbReference>
<organism evidence="2">
    <name type="scientific">Ambigolimax valentianus</name>
    <dbReference type="NCBI Taxonomy" id="1338344"/>
    <lineage>
        <taxon>Eukaryota</taxon>
        <taxon>Metazoa</taxon>
        <taxon>Spiralia</taxon>
        <taxon>Lophotrochozoa</taxon>
        <taxon>Mollusca</taxon>
        <taxon>Gastropoda</taxon>
        <taxon>Heterobranchia</taxon>
        <taxon>Euthyneura</taxon>
        <taxon>Panpulmonata</taxon>
        <taxon>Eupulmonata</taxon>
        <taxon>Stylommatophora</taxon>
        <taxon>Helicina</taxon>
        <taxon>Limacoidea</taxon>
        <taxon>Limacidae</taxon>
        <taxon>Ambigolimax</taxon>
    </lineage>
</organism>
<gene>
    <name evidence="2" type="primary">rpag-peptide</name>
</gene>
<name>A0A140KFM2_9EUPU</name>